<gene>
    <name evidence="3" type="ORF">CLLU_35810</name>
</gene>
<dbReference type="PANTHER" id="PTHR21240">
    <property type="entry name" value="2-AMINO-3-CARBOXYLMUCONATE-6-SEMIALDEHYDE DECARBOXYLASE"/>
    <property type="match status" value="1"/>
</dbReference>
<proteinExistence type="predicted"/>
<dbReference type="PANTHER" id="PTHR21240:SF28">
    <property type="entry name" value="ISO-OROTATE DECARBOXYLASE (EUROFUNG)"/>
    <property type="match status" value="1"/>
</dbReference>
<dbReference type="Gene3D" id="3.20.20.140">
    <property type="entry name" value="Metal-dependent hydrolases"/>
    <property type="match status" value="1"/>
</dbReference>
<keyword evidence="4" id="KW-1185">Reference proteome</keyword>
<dbReference type="GO" id="GO:0016831">
    <property type="term" value="F:carboxy-lyase activity"/>
    <property type="evidence" value="ECO:0007669"/>
    <property type="project" value="InterPro"/>
</dbReference>
<evidence type="ECO:0000256" key="1">
    <source>
        <dbReference type="ARBA" id="ARBA00023239"/>
    </source>
</evidence>
<protein>
    <submittedName>
        <fullName evidence="3">Amidohydrolase</fullName>
    </submittedName>
</protein>
<sequence>MKFKNTKRNLQVLLGSTKVSSVPKIDVHVHYLPKAYREALLSSGEEKPDGFPTPEWNVDKHLKVMKHLGIATTMLSISSPHVNFGDDEAARILARKVNEDGAEVVKKYSDKFGLLASLPLPNVKGSIEEIEYALDILNVDGFTLPTNTRGVYLGNPCLDPVFEELNKRKAVAVLHPNKPSSIPEGVNEGLPVPAMEFLFDTTRTVINMILKGTLKHYPDIKFVIPHAGAFLAILADRLDPFLERIPVGKEKVNVDVYAELKGLYYDVAGFCLPRQLENLLQIVDASHLLYGSDYPYTPEFGSFALVALLEKTKLLTDKERRAIYYDNALKLFPRLDSNLL</sequence>
<accession>A0A2T0B4Q2</accession>
<dbReference type="InterPro" id="IPR032466">
    <property type="entry name" value="Metal_Hydrolase"/>
</dbReference>
<dbReference type="InterPro" id="IPR032465">
    <property type="entry name" value="ACMSD"/>
</dbReference>
<evidence type="ECO:0000313" key="3">
    <source>
        <dbReference type="EMBL" id="PRR78870.1"/>
    </source>
</evidence>
<feature type="domain" description="Amidohydrolase-related" evidence="2">
    <location>
        <begin position="25"/>
        <end position="333"/>
    </location>
</feature>
<evidence type="ECO:0000259" key="2">
    <source>
        <dbReference type="Pfam" id="PF04909"/>
    </source>
</evidence>
<name>A0A2T0B4Q2_9CLOT</name>
<dbReference type="GO" id="GO:0005737">
    <property type="term" value="C:cytoplasm"/>
    <property type="evidence" value="ECO:0007669"/>
    <property type="project" value="TreeGrafter"/>
</dbReference>
<dbReference type="Proteomes" id="UP000237798">
    <property type="component" value="Unassembled WGS sequence"/>
</dbReference>
<dbReference type="GO" id="GO:0016787">
    <property type="term" value="F:hydrolase activity"/>
    <property type="evidence" value="ECO:0007669"/>
    <property type="project" value="UniProtKB-KW"/>
</dbReference>
<organism evidence="3 4">
    <name type="scientific">Clostridium luticellarii</name>
    <dbReference type="NCBI Taxonomy" id="1691940"/>
    <lineage>
        <taxon>Bacteria</taxon>
        <taxon>Bacillati</taxon>
        <taxon>Bacillota</taxon>
        <taxon>Clostridia</taxon>
        <taxon>Eubacteriales</taxon>
        <taxon>Clostridiaceae</taxon>
        <taxon>Clostridium</taxon>
    </lineage>
</organism>
<keyword evidence="3" id="KW-0378">Hydrolase</keyword>
<dbReference type="AlphaFoldDB" id="A0A2T0B4Q2"/>
<dbReference type="SUPFAM" id="SSF51556">
    <property type="entry name" value="Metallo-dependent hydrolases"/>
    <property type="match status" value="1"/>
</dbReference>
<dbReference type="GO" id="GO:0019748">
    <property type="term" value="P:secondary metabolic process"/>
    <property type="evidence" value="ECO:0007669"/>
    <property type="project" value="TreeGrafter"/>
</dbReference>
<dbReference type="OrthoDB" id="9777673at2"/>
<keyword evidence="1" id="KW-0456">Lyase</keyword>
<reference evidence="3 4" key="1">
    <citation type="submission" date="2018-03" db="EMBL/GenBank/DDBJ databases">
        <title>Genome sequence of Clostridium luticellarii DSM 29923.</title>
        <authorList>
            <person name="Poehlein A."/>
            <person name="Daniel R."/>
        </authorList>
    </citation>
    <scope>NUCLEOTIDE SEQUENCE [LARGE SCALE GENOMIC DNA]</scope>
    <source>
        <strain evidence="3 4">DSM 29923</strain>
    </source>
</reference>
<comment type="caution">
    <text evidence="3">The sequence shown here is derived from an EMBL/GenBank/DDBJ whole genome shotgun (WGS) entry which is preliminary data.</text>
</comment>
<dbReference type="EMBL" id="PVXP01000114">
    <property type="protein sequence ID" value="PRR78870.1"/>
    <property type="molecule type" value="Genomic_DNA"/>
</dbReference>
<dbReference type="RefSeq" id="WP_106011116.1">
    <property type="nucleotide sequence ID" value="NZ_JALCPJ010000047.1"/>
</dbReference>
<evidence type="ECO:0000313" key="4">
    <source>
        <dbReference type="Proteomes" id="UP000237798"/>
    </source>
</evidence>
<dbReference type="Pfam" id="PF04909">
    <property type="entry name" value="Amidohydro_2"/>
    <property type="match status" value="1"/>
</dbReference>
<dbReference type="InterPro" id="IPR006680">
    <property type="entry name" value="Amidohydro-rel"/>
</dbReference>